<dbReference type="InterPro" id="IPR007502">
    <property type="entry name" value="Helicase-assoc_dom"/>
</dbReference>
<keyword evidence="1" id="KW-0963">Cytoplasm</keyword>
<evidence type="ECO:0000313" key="5">
    <source>
        <dbReference type="Proteomes" id="UP001381693"/>
    </source>
</evidence>
<keyword evidence="4" id="KW-0547">Nucleotide-binding</keyword>
<comment type="caution">
    <text evidence="4">The sequence shown here is derived from an EMBL/GenBank/DDBJ whole genome shotgun (WGS) entry which is preliminary data.</text>
</comment>
<dbReference type="SUPFAM" id="SSF52540">
    <property type="entry name" value="P-loop containing nucleoside triphosphate hydrolases"/>
    <property type="match status" value="1"/>
</dbReference>
<dbReference type="Proteomes" id="UP001381693">
    <property type="component" value="Unassembled WGS sequence"/>
</dbReference>
<dbReference type="PANTHER" id="PTHR18934">
    <property type="entry name" value="ATP-DEPENDENT RNA HELICASE"/>
    <property type="match status" value="1"/>
</dbReference>
<accession>A0AAN9A6N0</accession>
<dbReference type="GO" id="GO:0003724">
    <property type="term" value="F:RNA helicase activity"/>
    <property type="evidence" value="ECO:0007669"/>
    <property type="project" value="UniProtKB-EC"/>
</dbReference>
<proteinExistence type="predicted"/>
<dbReference type="InterPro" id="IPR027417">
    <property type="entry name" value="P-loop_NTPase"/>
</dbReference>
<feature type="region of interest" description="Disordered" evidence="2">
    <location>
        <begin position="304"/>
        <end position="337"/>
    </location>
</feature>
<keyword evidence="5" id="KW-1185">Reference proteome</keyword>
<feature type="domain" description="Helicase-associated" evidence="3">
    <location>
        <begin position="1"/>
        <end position="93"/>
    </location>
</feature>
<dbReference type="GO" id="GO:0016787">
    <property type="term" value="F:hydrolase activity"/>
    <property type="evidence" value="ECO:0007669"/>
    <property type="project" value="UniProtKB-KW"/>
</dbReference>
<dbReference type="GO" id="GO:0003723">
    <property type="term" value="F:RNA binding"/>
    <property type="evidence" value="ECO:0007669"/>
    <property type="project" value="TreeGrafter"/>
</dbReference>
<gene>
    <name evidence="4" type="primary">TDRD9_2</name>
    <name evidence="4" type="ORF">SK128_025346</name>
</gene>
<name>A0AAN9A6N0_HALRR</name>
<evidence type="ECO:0000256" key="2">
    <source>
        <dbReference type="SAM" id="MobiDB-lite"/>
    </source>
</evidence>
<keyword evidence="4" id="KW-0067">ATP-binding</keyword>
<reference evidence="4 5" key="1">
    <citation type="submission" date="2023-11" db="EMBL/GenBank/DDBJ databases">
        <title>Halocaridina rubra genome assembly.</title>
        <authorList>
            <person name="Smith C."/>
        </authorList>
    </citation>
    <scope>NUCLEOTIDE SEQUENCE [LARGE SCALE GENOMIC DNA]</scope>
    <source>
        <strain evidence="4">EP-1</strain>
        <tissue evidence="4">Whole</tissue>
    </source>
</reference>
<sequence length="337" mass="37818">MGALTVKSRGIISNLNGNLTYLGKVMAILPVDPHLAKLIVMGHIFGCLRETIIIAAGLSLKSIHARPFQDELNAFLSKVSWAYGSFSDCLAVLNAYDLWQSLQVDGTFMRPGTSHEAEWAKRCYIQLRAIIEVDTLVKELQSRLAKVKICLPVSENLPKRDLNLVLKISLASAFFPYYYKRAITDDHEREIARVLSGHDPFSTVIVSGLPPETNILYDDQLRVLFKDCSDNLTISYEGPKTTYPNIGVGSSRPQLGNNNHKNDDHDVHPLTFYPLSQNFDFIHIMKKQSTSHFSPFLHTPLNLNSTAKPSGRMPRPSTSPRDHSLPLQFISPVEFTR</sequence>
<evidence type="ECO:0000256" key="1">
    <source>
        <dbReference type="ARBA" id="ARBA00022490"/>
    </source>
</evidence>
<keyword evidence="4" id="KW-0378">Hydrolase</keyword>
<dbReference type="EMBL" id="JAXCGZ010003929">
    <property type="protein sequence ID" value="KAK7082656.1"/>
    <property type="molecule type" value="Genomic_DNA"/>
</dbReference>
<organism evidence="4 5">
    <name type="scientific">Halocaridina rubra</name>
    <name type="common">Hawaiian red shrimp</name>
    <dbReference type="NCBI Taxonomy" id="373956"/>
    <lineage>
        <taxon>Eukaryota</taxon>
        <taxon>Metazoa</taxon>
        <taxon>Ecdysozoa</taxon>
        <taxon>Arthropoda</taxon>
        <taxon>Crustacea</taxon>
        <taxon>Multicrustacea</taxon>
        <taxon>Malacostraca</taxon>
        <taxon>Eumalacostraca</taxon>
        <taxon>Eucarida</taxon>
        <taxon>Decapoda</taxon>
        <taxon>Pleocyemata</taxon>
        <taxon>Caridea</taxon>
        <taxon>Atyoidea</taxon>
        <taxon>Atyidae</taxon>
        <taxon>Halocaridina</taxon>
    </lineage>
</organism>
<evidence type="ECO:0000259" key="3">
    <source>
        <dbReference type="SMART" id="SM00847"/>
    </source>
</evidence>
<dbReference type="Gene3D" id="1.20.120.1080">
    <property type="match status" value="1"/>
</dbReference>
<dbReference type="Pfam" id="PF21010">
    <property type="entry name" value="HA2_C"/>
    <property type="match status" value="1"/>
</dbReference>
<dbReference type="AlphaFoldDB" id="A0AAN9A6N0"/>
<dbReference type="PANTHER" id="PTHR18934:SF113">
    <property type="entry name" value="ATP-DEPENDENT RNA HELICASE TDRD9"/>
    <property type="match status" value="1"/>
</dbReference>
<dbReference type="EC" id="3.6.4.13" evidence="4"/>
<protein>
    <submittedName>
        <fullName evidence="4">ATP-dependent RNA helicase tdrd9</fullName>
        <ecNumber evidence="4">3.6.4.13</ecNumber>
    </submittedName>
</protein>
<keyword evidence="4" id="KW-0347">Helicase</keyword>
<evidence type="ECO:0000313" key="4">
    <source>
        <dbReference type="EMBL" id="KAK7082656.1"/>
    </source>
</evidence>
<dbReference type="SMART" id="SM00847">
    <property type="entry name" value="HA2"/>
    <property type="match status" value="1"/>
</dbReference>